<dbReference type="InterPro" id="IPR008969">
    <property type="entry name" value="CarboxyPept-like_regulatory"/>
</dbReference>
<evidence type="ECO:0000256" key="1">
    <source>
        <dbReference type="ARBA" id="ARBA00004442"/>
    </source>
</evidence>
<keyword evidence="2 4" id="KW-0472">Membrane</keyword>
<dbReference type="PANTHER" id="PTHR30329:SF21">
    <property type="entry name" value="LIPOPROTEIN YIAD-RELATED"/>
    <property type="match status" value="1"/>
</dbReference>
<dbReference type="InterPro" id="IPR011659">
    <property type="entry name" value="WD40"/>
</dbReference>
<evidence type="ECO:0000313" key="8">
    <source>
        <dbReference type="Proteomes" id="UP000182491"/>
    </source>
</evidence>
<dbReference type="PROSITE" id="PS51123">
    <property type="entry name" value="OMPA_2"/>
    <property type="match status" value="1"/>
</dbReference>
<dbReference type="SUPFAM" id="SSF49464">
    <property type="entry name" value="Carboxypeptidase regulatory domain-like"/>
    <property type="match status" value="1"/>
</dbReference>
<dbReference type="CDD" id="cd07185">
    <property type="entry name" value="OmpA_C-like"/>
    <property type="match status" value="1"/>
</dbReference>
<reference evidence="8" key="1">
    <citation type="submission" date="2016-10" db="EMBL/GenBank/DDBJ databases">
        <authorList>
            <person name="Varghese N."/>
        </authorList>
    </citation>
    <scope>NUCLEOTIDE SEQUENCE [LARGE SCALE GENOMIC DNA]</scope>
    <source>
        <strain evidence="8">DSM 18820</strain>
    </source>
</reference>
<feature type="chain" id="PRO_5010336979" evidence="5">
    <location>
        <begin position="25"/>
        <end position="661"/>
    </location>
</feature>
<dbReference type="RefSeq" id="WP_082815166.1">
    <property type="nucleotide sequence ID" value="NZ_BMXC01000002.1"/>
</dbReference>
<evidence type="ECO:0000313" key="7">
    <source>
        <dbReference type="EMBL" id="SFU68726.1"/>
    </source>
</evidence>
<evidence type="ECO:0000256" key="5">
    <source>
        <dbReference type="SAM" id="SignalP"/>
    </source>
</evidence>
<gene>
    <name evidence="7" type="ORF">SAMN04487941_1970</name>
</gene>
<sequence length="661" mass="73920">MTRKFTFVLLLLWFVTAGPSAVLAQDTKQADRYFSNFEFSLALEAYKKVLESGEPSLAVVQRIADSYRILNNSKEAEFWYAQAIGFPSADPSNIYLYAEAAKRNANYDKAKQLFLEYGRKVPSQSTLALRMAASCDTAMVWMKNPKPFELKQLRSLNSEGAEFSPVRIKDGLFLASDRLMSDKRQQTERNNWTGNGFIQMYFAQATSDTTWATPAPLPSSINTAYHNGPADYLDKEQMLFFTRTHVVKRKVNVSSGDPTSWFKGSINGTHTNRHGIYTARRKGSDKWENVQAFKYNNTDEFSIGHPAITPDGKILYFVSDMPGGYGETDVYFSAREADGSWGKPVNAGAVINTSGRESFVSLGKDGYLYFSSDGHIGMGGLDLFKALGTHGAWTEVVNLKYPLNTSQDDFGIAMDSSGTKGMLSSSRLSSNGFDDILRFEEVRIPCTLTGTTIERLAQSGTTKKIEVPVPGVLLQLYEDGSDQAIEVYSDANGNFSFPVKAGMKYNLRGSKPKYLTQSLVVSPDCRLNTDSVKVEMIFLRDTPNKPIVLENIYYDLDKFNIKPEAARELDKLVQTLKDNPGIRIELSSHTDSRQTDRYNQMLSQLRAQSAVDYIISNGIARDRLVAKGYGETKLINKCKDGVSCAEDQHQENRRTEFKILK</sequence>
<comment type="subcellular location">
    <subcellularLocation>
        <location evidence="1">Cell outer membrane</location>
    </subcellularLocation>
</comment>
<evidence type="ECO:0000256" key="3">
    <source>
        <dbReference type="ARBA" id="ARBA00023237"/>
    </source>
</evidence>
<dbReference type="AlphaFoldDB" id="A0A1I7I7I4"/>
<dbReference type="GO" id="GO:0009279">
    <property type="term" value="C:cell outer membrane"/>
    <property type="evidence" value="ECO:0007669"/>
    <property type="project" value="UniProtKB-SubCell"/>
</dbReference>
<dbReference type="SUPFAM" id="SSF48452">
    <property type="entry name" value="TPR-like"/>
    <property type="match status" value="1"/>
</dbReference>
<dbReference type="InterPro" id="IPR011990">
    <property type="entry name" value="TPR-like_helical_dom_sf"/>
</dbReference>
<dbReference type="InterPro" id="IPR050330">
    <property type="entry name" value="Bact_OuterMem_StrucFunc"/>
</dbReference>
<dbReference type="SUPFAM" id="SSF103088">
    <property type="entry name" value="OmpA-like"/>
    <property type="match status" value="1"/>
</dbReference>
<dbReference type="EMBL" id="FPCA01000002">
    <property type="protein sequence ID" value="SFU68726.1"/>
    <property type="molecule type" value="Genomic_DNA"/>
</dbReference>
<dbReference type="PRINTS" id="PR01021">
    <property type="entry name" value="OMPADOMAIN"/>
</dbReference>
<feature type="domain" description="OmpA-like" evidence="6">
    <location>
        <begin position="541"/>
        <end position="661"/>
    </location>
</feature>
<dbReference type="SUPFAM" id="SSF82171">
    <property type="entry name" value="DPP6 N-terminal domain-like"/>
    <property type="match status" value="1"/>
</dbReference>
<dbReference type="Gene3D" id="1.25.40.10">
    <property type="entry name" value="Tetratricopeptide repeat domain"/>
    <property type="match status" value="1"/>
</dbReference>
<dbReference type="STRING" id="388950.GCA_001611675_01572"/>
<name>A0A1I7I7I4_9BACT</name>
<evidence type="ECO:0000256" key="2">
    <source>
        <dbReference type="ARBA" id="ARBA00023136"/>
    </source>
</evidence>
<dbReference type="InterPro" id="IPR006664">
    <property type="entry name" value="OMP_bac"/>
</dbReference>
<accession>A0A1I7I7I4</accession>
<feature type="signal peptide" evidence="5">
    <location>
        <begin position="1"/>
        <end position="24"/>
    </location>
</feature>
<keyword evidence="3" id="KW-0998">Cell outer membrane</keyword>
<protein>
    <submittedName>
        <fullName evidence="7">WD40-like Beta Propeller Repeat</fullName>
    </submittedName>
</protein>
<keyword evidence="8" id="KW-1185">Reference proteome</keyword>
<dbReference type="InterPro" id="IPR006665">
    <property type="entry name" value="OmpA-like"/>
</dbReference>
<dbReference type="Gene3D" id="3.30.1330.60">
    <property type="entry name" value="OmpA-like domain"/>
    <property type="match status" value="1"/>
</dbReference>
<keyword evidence="5" id="KW-0732">Signal</keyword>
<evidence type="ECO:0000259" key="6">
    <source>
        <dbReference type="PROSITE" id="PS51123"/>
    </source>
</evidence>
<proteinExistence type="predicted"/>
<dbReference type="Pfam" id="PF00691">
    <property type="entry name" value="OmpA"/>
    <property type="match status" value="1"/>
</dbReference>
<dbReference type="OrthoDB" id="1488841at2"/>
<dbReference type="Proteomes" id="UP000182491">
    <property type="component" value="Unassembled WGS sequence"/>
</dbReference>
<dbReference type="PANTHER" id="PTHR30329">
    <property type="entry name" value="STATOR ELEMENT OF FLAGELLAR MOTOR COMPLEX"/>
    <property type="match status" value="1"/>
</dbReference>
<organism evidence="7 8">
    <name type="scientific">Pontibacter akesuensis</name>
    <dbReference type="NCBI Taxonomy" id="388950"/>
    <lineage>
        <taxon>Bacteria</taxon>
        <taxon>Pseudomonadati</taxon>
        <taxon>Bacteroidota</taxon>
        <taxon>Cytophagia</taxon>
        <taxon>Cytophagales</taxon>
        <taxon>Hymenobacteraceae</taxon>
        <taxon>Pontibacter</taxon>
    </lineage>
</organism>
<dbReference type="Pfam" id="PF07676">
    <property type="entry name" value="PD40"/>
    <property type="match status" value="2"/>
</dbReference>
<dbReference type="InterPro" id="IPR036737">
    <property type="entry name" value="OmpA-like_sf"/>
</dbReference>
<evidence type="ECO:0000256" key="4">
    <source>
        <dbReference type="PROSITE-ProRule" id="PRU00473"/>
    </source>
</evidence>